<dbReference type="Proteomes" id="UP001651158">
    <property type="component" value="Unassembled WGS sequence"/>
</dbReference>
<name>A0ABR4QGA7_9CEST</name>
<dbReference type="InterPro" id="IPR036390">
    <property type="entry name" value="WH_DNA-bd_sf"/>
</dbReference>
<keyword evidence="3" id="KW-0813">Transport</keyword>
<dbReference type="EMBL" id="JAKROA010000003">
    <property type="protein sequence ID" value="KAL5108489.1"/>
    <property type="molecule type" value="Genomic_DNA"/>
</dbReference>
<dbReference type="PANTHER" id="PTHR13149">
    <property type="entry name" value="VACUOLAR PROTEIN SORTING-ASSOCIATED PROTEIN VPS25"/>
    <property type="match status" value="1"/>
</dbReference>
<reference evidence="6 7" key="1">
    <citation type="journal article" date="2022" name="Front. Cell. Infect. Microbiol.">
        <title>The Genomes of Two Strains of Taenia crassiceps the Animal Model for the Study of Human Cysticercosis.</title>
        <authorList>
            <person name="Bobes R.J."/>
            <person name="Estrada K."/>
            <person name="Rios-Valencia D.G."/>
            <person name="Calderon-Gallegos A."/>
            <person name="de la Torre P."/>
            <person name="Carrero J.C."/>
            <person name="Sanchez-Flores A."/>
            <person name="Laclette J.P."/>
        </authorList>
    </citation>
    <scope>NUCLEOTIDE SEQUENCE [LARGE SCALE GENOMIC DNA]</scope>
    <source>
        <strain evidence="6">WFUcys</strain>
    </source>
</reference>
<evidence type="ECO:0000313" key="6">
    <source>
        <dbReference type="EMBL" id="KAL5108489.1"/>
    </source>
</evidence>
<evidence type="ECO:0000256" key="5">
    <source>
        <dbReference type="ARBA" id="ARBA00030094"/>
    </source>
</evidence>
<comment type="caution">
    <text evidence="6">The sequence shown here is derived from an EMBL/GenBank/DDBJ whole genome shotgun (WGS) entry which is preliminary data.</text>
</comment>
<dbReference type="Gene3D" id="1.10.10.570">
    <property type="entry name" value="Winged helix' DNA-binding domain. Chain C. Domain 1"/>
    <property type="match status" value="1"/>
</dbReference>
<dbReference type="InterPro" id="IPR036388">
    <property type="entry name" value="WH-like_DNA-bd_sf"/>
</dbReference>
<evidence type="ECO:0000256" key="4">
    <source>
        <dbReference type="ARBA" id="ARBA00022927"/>
    </source>
</evidence>
<evidence type="ECO:0000313" key="7">
    <source>
        <dbReference type="Proteomes" id="UP001651158"/>
    </source>
</evidence>
<evidence type="ECO:0000256" key="2">
    <source>
        <dbReference type="ARBA" id="ARBA00017934"/>
    </source>
</evidence>
<evidence type="ECO:0000256" key="3">
    <source>
        <dbReference type="ARBA" id="ARBA00022448"/>
    </source>
</evidence>
<dbReference type="SUPFAM" id="SSF46785">
    <property type="entry name" value="Winged helix' DNA-binding domain"/>
    <property type="match status" value="2"/>
</dbReference>
<proteinExistence type="inferred from homology"/>
<organism evidence="6 7">
    <name type="scientific">Taenia crassiceps</name>
    <dbReference type="NCBI Taxonomy" id="6207"/>
    <lineage>
        <taxon>Eukaryota</taxon>
        <taxon>Metazoa</taxon>
        <taxon>Spiralia</taxon>
        <taxon>Lophotrochozoa</taxon>
        <taxon>Platyhelminthes</taxon>
        <taxon>Cestoda</taxon>
        <taxon>Eucestoda</taxon>
        <taxon>Cyclophyllidea</taxon>
        <taxon>Taeniidae</taxon>
        <taxon>Taenia</taxon>
    </lineage>
</organism>
<dbReference type="InterPro" id="IPR014041">
    <property type="entry name" value="ESCRT-II_cplx_Vps25-sub_N"/>
</dbReference>
<protein>
    <recommendedName>
        <fullName evidence="2">Vacuolar protein-sorting-associated protein 25</fullName>
    </recommendedName>
    <alternativeName>
        <fullName evidence="5">ESCRT-II complex subunit VPS25</fullName>
    </alternativeName>
</protein>
<dbReference type="Gene3D" id="1.10.10.10">
    <property type="entry name" value="Winged helix-like DNA-binding domain superfamily/Winged helix DNA-binding domain"/>
    <property type="match status" value="1"/>
</dbReference>
<keyword evidence="4" id="KW-0653">Protein transport</keyword>
<dbReference type="InterPro" id="IPR008570">
    <property type="entry name" value="ESCRT-II_cplx_Vps25-sub"/>
</dbReference>
<keyword evidence="7" id="KW-1185">Reference proteome</keyword>
<comment type="similarity">
    <text evidence="1">Belongs to the VPS25 family.</text>
</comment>
<accession>A0ABR4QGA7</accession>
<gene>
    <name evidence="6" type="ORF">TcWFU_001463</name>
</gene>
<dbReference type="Pfam" id="PF05871">
    <property type="entry name" value="ESCRT-II"/>
    <property type="match status" value="1"/>
</dbReference>
<sequence length="202" mass="23648">MVKMLSNMESGQDGFYGYKFEAQGQGWWLYLPSPTMSTSNEEFHWPWQYDFPPFFTLQPNEETRRKQMDAWCQLVLSYFQSKKQLSVDVSTLMVSQCELFSNPKINRKANSQLIKAIFDELYRRGNLEWQDRSHKTASIQWRKASSWAADIEKWVRATGRGNSVCTIYEITDGDDTEEALRYLEKRGKAEIMEGGEGVKFFI</sequence>
<dbReference type="PANTHER" id="PTHR13149:SF0">
    <property type="entry name" value="VACUOLAR PROTEIN-SORTING-ASSOCIATED PROTEIN 25"/>
    <property type="match status" value="1"/>
</dbReference>
<evidence type="ECO:0000256" key="1">
    <source>
        <dbReference type="ARBA" id="ARBA00009674"/>
    </source>
</evidence>